<dbReference type="CDD" id="cd04301">
    <property type="entry name" value="NAT_SF"/>
    <property type="match status" value="1"/>
</dbReference>
<keyword evidence="3" id="KW-1185">Reference proteome</keyword>
<accession>R4X1L3</accession>
<name>R4X1L3_9BURK</name>
<dbReference type="HOGENOM" id="CLU_085660_0_0_4"/>
<organism evidence="2 3">
    <name type="scientific">Caballeronia insecticola</name>
    <dbReference type="NCBI Taxonomy" id="758793"/>
    <lineage>
        <taxon>Bacteria</taxon>
        <taxon>Pseudomonadati</taxon>
        <taxon>Pseudomonadota</taxon>
        <taxon>Betaproteobacteria</taxon>
        <taxon>Burkholderiales</taxon>
        <taxon>Burkholderiaceae</taxon>
        <taxon>Caballeronia</taxon>
    </lineage>
</organism>
<dbReference type="InterPro" id="IPR013653">
    <property type="entry name" value="GCN5-like_dom"/>
</dbReference>
<dbReference type="AlphaFoldDB" id="R4X1L3"/>
<evidence type="ECO:0000259" key="1">
    <source>
        <dbReference type="PROSITE" id="PS51186"/>
    </source>
</evidence>
<proteinExistence type="predicted"/>
<dbReference type="STRING" id="758793.BRPE64_CCDS01230"/>
<sequence>MEDAMPDQHPLDRVVWRALSSTQNAIALGDYRAWRYAPSMTAFGAMPDSSAGSFDALRALIEASGPVALVETNEVFAPAGISVVRRGTLLQMVWEGASHEPRKSRALQHVTLGQADVPDMLALAAATQPGPFGPRTVELGRYLGMRESGKLVAMAGERMRLDGYTEISAVCVDESARGRGYAAGLMNALIDSIAARGEKPFLHVFTSNRTAIGLYRALGFVERRMLHLTVLGPQA</sequence>
<reference evidence="2 3" key="2">
    <citation type="journal article" date="2018" name="Int. J. Syst. Evol. Microbiol.">
        <title>Burkholderia insecticola sp. nov., a gut symbiotic bacterium of the bean bug Riptortus pedestris.</title>
        <authorList>
            <person name="Takeshita K."/>
            <person name="Tamaki H."/>
            <person name="Ohbayashi T."/>
            <person name="Meng X.-Y."/>
            <person name="Sone T."/>
            <person name="Mitani Y."/>
            <person name="Peeters C."/>
            <person name="Kikuchi Y."/>
            <person name="Vandamme P."/>
        </authorList>
    </citation>
    <scope>NUCLEOTIDE SEQUENCE [LARGE SCALE GENOMIC DNA]</scope>
    <source>
        <strain evidence="2">RPE64</strain>
    </source>
</reference>
<dbReference type="PROSITE" id="PS51186">
    <property type="entry name" value="GNAT"/>
    <property type="match status" value="1"/>
</dbReference>
<dbReference type="OrthoDB" id="9796919at2"/>
<dbReference type="Proteomes" id="UP000013966">
    <property type="component" value="Chromosome 3"/>
</dbReference>
<dbReference type="Gene3D" id="3.40.630.30">
    <property type="match status" value="1"/>
</dbReference>
<dbReference type="EMBL" id="AP013060">
    <property type="protein sequence ID" value="BAN26206.1"/>
    <property type="molecule type" value="Genomic_DNA"/>
</dbReference>
<dbReference type="InterPro" id="IPR016181">
    <property type="entry name" value="Acyl_CoA_acyltransferase"/>
</dbReference>
<dbReference type="RefSeq" id="WP_016346917.1">
    <property type="nucleotide sequence ID" value="NC_021288.1"/>
</dbReference>
<dbReference type="KEGG" id="buo:BRPE64_CCDS01230"/>
<gene>
    <name evidence="2" type="ORF">BRPE64_CCDS01230</name>
</gene>
<dbReference type="SUPFAM" id="SSF55729">
    <property type="entry name" value="Acyl-CoA N-acyltransferases (Nat)"/>
    <property type="match status" value="1"/>
</dbReference>
<reference evidence="2 3" key="1">
    <citation type="journal article" date="2013" name="Genome Announc.">
        <title>Complete Genome Sequence of Burkholderia sp. Strain RPE64, Bacterial Symbiont of the Bean Bug Riptortus pedestris.</title>
        <authorList>
            <person name="Shibata T.F."/>
            <person name="Maeda T."/>
            <person name="Nikoh N."/>
            <person name="Yamaguchi K."/>
            <person name="Oshima K."/>
            <person name="Hattori M."/>
            <person name="Nishiyama T."/>
            <person name="Hasebe M."/>
            <person name="Fukatsu T."/>
            <person name="Kikuchi Y."/>
            <person name="Shigenobu S."/>
        </authorList>
    </citation>
    <scope>NUCLEOTIDE SEQUENCE [LARGE SCALE GENOMIC DNA]</scope>
</reference>
<feature type="domain" description="N-acetyltransferase" evidence="1">
    <location>
        <begin position="107"/>
        <end position="235"/>
    </location>
</feature>
<dbReference type="GO" id="GO:0016747">
    <property type="term" value="F:acyltransferase activity, transferring groups other than amino-acyl groups"/>
    <property type="evidence" value="ECO:0007669"/>
    <property type="project" value="InterPro"/>
</dbReference>
<evidence type="ECO:0000313" key="2">
    <source>
        <dbReference type="EMBL" id="BAN26206.1"/>
    </source>
</evidence>
<dbReference type="Pfam" id="PF08445">
    <property type="entry name" value="FR47"/>
    <property type="match status" value="1"/>
</dbReference>
<dbReference type="PATRIC" id="fig|758793.3.peg.4449"/>
<evidence type="ECO:0000313" key="3">
    <source>
        <dbReference type="Proteomes" id="UP000013966"/>
    </source>
</evidence>
<dbReference type="InterPro" id="IPR000182">
    <property type="entry name" value="GNAT_dom"/>
</dbReference>
<protein>
    <submittedName>
        <fullName evidence="2">FR47 domain protein</fullName>
    </submittedName>
</protein>